<sequence>MLLRTKIPLVLDNLVLPFVQAACLCNSFVDVFRELFHLLQERSRRIKLSLSFLDFAINPGNTFSDHFQVFFGILELFLQEKAKASHQVAAFSFSGSTQTANPVLGRRGVDLTTVWAPAEAPSRSQRSNSDSLTSGEASAIGDVADADDVRWQNRKVQVVKGRYDEQVLQAPLKTGRAGQNMRGEGKVRRQGQRLRWNDTDNAGPDGNKRTLATASSYPRAARLTQRLCRLMGTSCRVDMQSIGSLLKIGSSGLVYLNLFMRLSACFNPTSWVFCGAFFLGQDPTSKSACHIRIITFALPKHLSFTIMRPSLIRRWIDNLFPTRDDSTTNTTTDSSPKRTIASIIKTKDSSSISSLWLPPPCNIRYHEELSNSSSSPKRHLRSTSNHVQYRNEPPLFVDKAHTSTDEADNLKVETQNCEIEGSPILRHDILESTSVDPMNEAESTRWTVDDAATPSQLNLRLHNYELCNLLWLRPDLEGKKAVGASHPFHHTHYDAAGAVTRSLVAFIAAFSLDEGHQYFKPVGTGVFFNKHSISNISDSFNMTYRLESSRSGARGLVPHLAAARSALQSVRTTIVPDRIQALRSAALHYGWSEIDVQAVARFQLIVATDSQALLDEISSWKSSKQLRRSLDVGEPGERDILVDLLDQIEALSKLGIQVTWSRVSERWNRPARKLAADAIIGHCVRLEGRKPSRITDLYC</sequence>
<feature type="region of interest" description="Disordered" evidence="1">
    <location>
        <begin position="115"/>
        <end position="138"/>
    </location>
</feature>
<comment type="caution">
    <text evidence="3">The sequence shown here is derived from an EMBL/GenBank/DDBJ whole genome shotgun (WGS) entry which is preliminary data.</text>
</comment>
<evidence type="ECO:0000313" key="3">
    <source>
        <dbReference type="EMBL" id="KAH0237960.1"/>
    </source>
</evidence>
<reference evidence="3" key="2">
    <citation type="submission" date="2021-08" db="EMBL/GenBank/DDBJ databases">
        <authorList>
            <person name="Gostincar C."/>
            <person name="Sun X."/>
            <person name="Song Z."/>
            <person name="Gunde-Cimerman N."/>
        </authorList>
    </citation>
    <scope>NUCLEOTIDE SEQUENCE</scope>
    <source>
        <strain evidence="3">EXF-8016</strain>
    </source>
</reference>
<organism evidence="3 4">
    <name type="scientific">Aureobasidium melanogenum</name>
    <name type="common">Aureobasidium pullulans var. melanogenum</name>
    <dbReference type="NCBI Taxonomy" id="46634"/>
    <lineage>
        <taxon>Eukaryota</taxon>
        <taxon>Fungi</taxon>
        <taxon>Dikarya</taxon>
        <taxon>Ascomycota</taxon>
        <taxon>Pezizomycotina</taxon>
        <taxon>Dothideomycetes</taxon>
        <taxon>Dothideomycetidae</taxon>
        <taxon>Dothideales</taxon>
        <taxon>Saccotheciaceae</taxon>
        <taxon>Aureobasidium</taxon>
    </lineage>
</organism>
<evidence type="ECO:0000313" key="4">
    <source>
        <dbReference type="Proteomes" id="UP000767238"/>
    </source>
</evidence>
<feature type="signal peptide" evidence="2">
    <location>
        <begin position="1"/>
        <end position="21"/>
    </location>
</feature>
<reference evidence="3" key="1">
    <citation type="journal article" date="2021" name="J Fungi (Basel)">
        <title>Virulence traits and population genomics of the black yeast Aureobasidium melanogenum.</title>
        <authorList>
            <person name="Cernosa A."/>
            <person name="Sun X."/>
            <person name="Gostincar C."/>
            <person name="Fang C."/>
            <person name="Gunde-Cimerman N."/>
            <person name="Song Z."/>
        </authorList>
    </citation>
    <scope>NUCLEOTIDE SEQUENCE</scope>
    <source>
        <strain evidence="3">EXF-8016</strain>
    </source>
</reference>
<dbReference type="Proteomes" id="UP000767238">
    <property type="component" value="Unassembled WGS sequence"/>
</dbReference>
<dbReference type="AlphaFoldDB" id="A0A9P8GT72"/>
<protein>
    <submittedName>
        <fullName evidence="3">Uncharacterized protein</fullName>
    </submittedName>
</protein>
<keyword evidence="2" id="KW-0732">Signal</keyword>
<gene>
    <name evidence="3" type="ORF">KCV03_g174</name>
</gene>
<proteinExistence type="predicted"/>
<evidence type="ECO:0000256" key="2">
    <source>
        <dbReference type="SAM" id="SignalP"/>
    </source>
</evidence>
<feature type="chain" id="PRO_5040501768" evidence="2">
    <location>
        <begin position="22"/>
        <end position="699"/>
    </location>
</feature>
<dbReference type="EMBL" id="JAHFYH010000001">
    <property type="protein sequence ID" value="KAH0237960.1"/>
    <property type="molecule type" value="Genomic_DNA"/>
</dbReference>
<name>A0A9P8GT72_AURME</name>
<dbReference type="GO" id="GO:0003676">
    <property type="term" value="F:nucleic acid binding"/>
    <property type="evidence" value="ECO:0007669"/>
    <property type="project" value="InterPro"/>
</dbReference>
<accession>A0A9P8GT72</accession>
<evidence type="ECO:0000256" key="1">
    <source>
        <dbReference type="SAM" id="MobiDB-lite"/>
    </source>
</evidence>
<feature type="region of interest" description="Disordered" evidence="1">
    <location>
        <begin position="367"/>
        <end position="393"/>
    </location>
</feature>
<feature type="compositionally biased region" description="Polar residues" evidence="1">
    <location>
        <begin position="122"/>
        <end position="136"/>
    </location>
</feature>
<dbReference type="InterPro" id="IPR036397">
    <property type="entry name" value="RNaseH_sf"/>
</dbReference>
<feature type="non-terminal residue" evidence="3">
    <location>
        <position position="699"/>
    </location>
</feature>
<dbReference type="Gene3D" id="3.30.420.10">
    <property type="entry name" value="Ribonuclease H-like superfamily/Ribonuclease H"/>
    <property type="match status" value="1"/>
</dbReference>